<keyword evidence="5" id="KW-0547">Nucleotide-binding</keyword>
<dbReference type="GO" id="GO:0005576">
    <property type="term" value="C:extracellular region"/>
    <property type="evidence" value="ECO:0007669"/>
    <property type="project" value="TreeGrafter"/>
</dbReference>
<keyword evidence="6" id="KW-0378">Hydrolase</keyword>
<dbReference type="InterPro" id="IPR042485">
    <property type="entry name" value="T7SS_EccB_R3"/>
</dbReference>
<dbReference type="Proteomes" id="UP000236732">
    <property type="component" value="Unassembled WGS sequence"/>
</dbReference>
<evidence type="ECO:0000313" key="12">
    <source>
        <dbReference type="Proteomes" id="UP000236732"/>
    </source>
</evidence>
<dbReference type="PANTHER" id="PTHR40765">
    <property type="entry name" value="ESX-2 SECRETION SYSTEM ATPASE ECCB2"/>
    <property type="match status" value="1"/>
</dbReference>
<evidence type="ECO:0000256" key="3">
    <source>
        <dbReference type="ARBA" id="ARBA00022475"/>
    </source>
</evidence>
<evidence type="ECO:0000313" key="11">
    <source>
        <dbReference type="EMBL" id="SEG99429.1"/>
    </source>
</evidence>
<dbReference type="Pfam" id="PF05108">
    <property type="entry name" value="T7SS_ESX1_EccB"/>
    <property type="match status" value="1"/>
</dbReference>
<comment type="subcellular location">
    <subcellularLocation>
        <location evidence="1">Cell membrane</location>
        <topology evidence="1">Single-pass membrane protein</topology>
    </subcellularLocation>
</comment>
<dbReference type="GO" id="GO:0016787">
    <property type="term" value="F:hydrolase activity"/>
    <property type="evidence" value="ECO:0007669"/>
    <property type="project" value="UniProtKB-KW"/>
</dbReference>
<keyword evidence="3" id="KW-1003">Cell membrane</keyword>
<keyword evidence="9 10" id="KW-0472">Membrane</keyword>
<accession>A0A1H6ERH6</accession>
<keyword evidence="4 10" id="KW-0812">Transmembrane</keyword>
<evidence type="ECO:0000256" key="9">
    <source>
        <dbReference type="ARBA" id="ARBA00023136"/>
    </source>
</evidence>
<evidence type="ECO:0000256" key="8">
    <source>
        <dbReference type="ARBA" id="ARBA00022989"/>
    </source>
</evidence>
<evidence type="ECO:0000256" key="10">
    <source>
        <dbReference type="SAM" id="Phobius"/>
    </source>
</evidence>
<dbReference type="InterPro" id="IPR044857">
    <property type="entry name" value="T7SS_EccB_R1"/>
</dbReference>
<evidence type="ECO:0000256" key="2">
    <source>
        <dbReference type="ARBA" id="ARBA00008149"/>
    </source>
</evidence>
<keyword evidence="7" id="KW-0067">ATP-binding</keyword>
<dbReference type="PANTHER" id="PTHR40765:SF2">
    <property type="entry name" value="ESX-2 SECRETION SYSTEM ATPASE ECCB2"/>
    <property type="match status" value="1"/>
</dbReference>
<proteinExistence type="inferred from homology"/>
<dbReference type="Gene3D" id="2.40.50.910">
    <property type="entry name" value="Type VII secretion system EccB, repeat 3 domain"/>
    <property type="match status" value="1"/>
</dbReference>
<evidence type="ECO:0000256" key="7">
    <source>
        <dbReference type="ARBA" id="ARBA00022840"/>
    </source>
</evidence>
<protein>
    <submittedName>
        <fullName evidence="11">Type VII secretion protein EccB</fullName>
    </submittedName>
</protein>
<feature type="transmembrane region" description="Helical" evidence="10">
    <location>
        <begin position="39"/>
        <end position="61"/>
    </location>
</feature>
<evidence type="ECO:0000256" key="1">
    <source>
        <dbReference type="ARBA" id="ARBA00004162"/>
    </source>
</evidence>
<evidence type="ECO:0000256" key="5">
    <source>
        <dbReference type="ARBA" id="ARBA00022741"/>
    </source>
</evidence>
<dbReference type="GO" id="GO:0005886">
    <property type="term" value="C:plasma membrane"/>
    <property type="evidence" value="ECO:0007669"/>
    <property type="project" value="UniProtKB-SubCell"/>
</dbReference>
<dbReference type="InterPro" id="IPR007795">
    <property type="entry name" value="T7SS_EccB"/>
</dbReference>
<keyword evidence="12" id="KW-1185">Reference proteome</keyword>
<dbReference type="RefSeq" id="WP_235030615.1">
    <property type="nucleotide sequence ID" value="NZ_FNVT01000013.1"/>
</dbReference>
<organism evidence="11 12">
    <name type="scientific">Nonomuraea solani</name>
    <dbReference type="NCBI Taxonomy" id="1144553"/>
    <lineage>
        <taxon>Bacteria</taxon>
        <taxon>Bacillati</taxon>
        <taxon>Actinomycetota</taxon>
        <taxon>Actinomycetes</taxon>
        <taxon>Streptosporangiales</taxon>
        <taxon>Streptosporangiaceae</taxon>
        <taxon>Nonomuraea</taxon>
    </lineage>
</organism>
<evidence type="ECO:0000256" key="6">
    <source>
        <dbReference type="ARBA" id="ARBA00022801"/>
    </source>
</evidence>
<gene>
    <name evidence="11" type="ORF">SAMN05444920_11335</name>
</gene>
<evidence type="ECO:0000256" key="4">
    <source>
        <dbReference type="ARBA" id="ARBA00022692"/>
    </source>
</evidence>
<dbReference type="EMBL" id="FNVT01000013">
    <property type="protein sequence ID" value="SEG99429.1"/>
    <property type="molecule type" value="Genomic_DNA"/>
</dbReference>
<dbReference type="NCBIfam" id="TIGR03919">
    <property type="entry name" value="T7SS_EccB"/>
    <property type="match status" value="1"/>
</dbReference>
<sequence length="471" mass="49326">MQTKKDLYQAHRLQQQRLGMALLQAEPDVPESPMRRQNIATFGGILIGVLVMAVFGIWGLVRPGNATKLTDPGQLLIEEESGASYVYSEQQRRLLPVANYVSARLVLNSQDVITRSVTAASLADFARGPLIGISGAPDSLPVREKLVKAPWSVCVVEGTDNLGESKSYTSLVGGQEVGGRPVGSDAMVVSGGQQTWVIWGDRRMRVNEHGVRALNAQPRKVPSAWLNALPVGHDFAGPPVPGLGRKVRTNGKVTAVVGQVFTVPALQGTPERWYVLLTDGLAPITPLQGRLLLENPNIKKAYGNKVARPIPIDAASANASPSRQKPIDPTLPATMPKVINVPGSAPLCTVYGGTQTGSVAAKVTVGSKIAIPKPSSSGVEGRYDQVLLPPGSAVVAGLLPGEGQLGAVASSLSLITDQGVRYQVPSGDVLGKLGYEAGDITPVPASIMHAIPQGPALDPQAAMAPLAVGGR</sequence>
<reference evidence="11 12" key="1">
    <citation type="submission" date="2016-10" db="EMBL/GenBank/DDBJ databases">
        <authorList>
            <person name="de Groot N.N."/>
        </authorList>
    </citation>
    <scope>NUCLEOTIDE SEQUENCE [LARGE SCALE GENOMIC DNA]</scope>
    <source>
        <strain evidence="11 12">CGMCC 4.7037</strain>
    </source>
</reference>
<dbReference type="GO" id="GO:0005524">
    <property type="term" value="F:ATP binding"/>
    <property type="evidence" value="ECO:0007669"/>
    <property type="project" value="UniProtKB-KW"/>
</dbReference>
<keyword evidence="8 10" id="KW-1133">Transmembrane helix</keyword>
<name>A0A1H6ERH6_9ACTN</name>
<dbReference type="Gene3D" id="3.30.2390.20">
    <property type="entry name" value="Type VII secretion system EccB, repeat 1 domain"/>
    <property type="match status" value="1"/>
</dbReference>
<dbReference type="AlphaFoldDB" id="A0A1H6ERH6"/>
<comment type="similarity">
    <text evidence="2">Belongs to the EccB family.</text>
</comment>